<dbReference type="RefSeq" id="WP_327098701.1">
    <property type="nucleotide sequence ID" value="NZ_CP109149.1"/>
</dbReference>
<reference evidence="1" key="1">
    <citation type="submission" date="2022-10" db="EMBL/GenBank/DDBJ databases">
        <title>The complete genomes of actinobacterial strains from the NBC collection.</title>
        <authorList>
            <person name="Joergensen T.S."/>
            <person name="Alvarez Arevalo M."/>
            <person name="Sterndorff E.B."/>
            <person name="Faurdal D."/>
            <person name="Vuksanovic O."/>
            <person name="Mourched A.-S."/>
            <person name="Charusanti P."/>
            <person name="Shaw S."/>
            <person name="Blin K."/>
            <person name="Weber T."/>
        </authorList>
    </citation>
    <scope>NUCLEOTIDE SEQUENCE</scope>
    <source>
        <strain evidence="1">NBC_01482</strain>
    </source>
</reference>
<gene>
    <name evidence="1" type="ORF">OG563_41410</name>
</gene>
<keyword evidence="2" id="KW-1185">Reference proteome</keyword>
<evidence type="ECO:0000313" key="2">
    <source>
        <dbReference type="Proteomes" id="UP001432062"/>
    </source>
</evidence>
<dbReference type="Proteomes" id="UP001432062">
    <property type="component" value="Chromosome"/>
</dbReference>
<accession>A0ABZ1YQG4</accession>
<organism evidence="1 2">
    <name type="scientific">Nocardia vinacea</name>
    <dbReference type="NCBI Taxonomy" id="96468"/>
    <lineage>
        <taxon>Bacteria</taxon>
        <taxon>Bacillati</taxon>
        <taxon>Actinomycetota</taxon>
        <taxon>Actinomycetes</taxon>
        <taxon>Mycobacteriales</taxon>
        <taxon>Nocardiaceae</taxon>
        <taxon>Nocardia</taxon>
    </lineage>
</organism>
<protein>
    <submittedName>
        <fullName evidence="1">PLAT/LH2 domain-containing protein</fullName>
    </submittedName>
</protein>
<proteinExistence type="predicted"/>
<name>A0ABZ1YQG4_9NOCA</name>
<dbReference type="InterPro" id="IPR036392">
    <property type="entry name" value="PLAT/LH2_dom_sf"/>
</dbReference>
<dbReference type="EMBL" id="CP109441">
    <property type="protein sequence ID" value="WUV45494.1"/>
    <property type="molecule type" value="Genomic_DNA"/>
</dbReference>
<dbReference type="Gene3D" id="2.60.60.20">
    <property type="entry name" value="PLAT/LH2 domain"/>
    <property type="match status" value="1"/>
</dbReference>
<dbReference type="SUPFAM" id="SSF49723">
    <property type="entry name" value="Lipase/lipooxygenase domain (PLAT/LH2 domain)"/>
    <property type="match status" value="1"/>
</dbReference>
<sequence>MKVELLTHYNPGSGTDDHIYVGVYGSDGGREFPLDAPGDDFEPRTDVTYVLGTVPATLPGWRRPKYSEPGGRCDPAFLNIDLDSVQQVYLRKQAKGVGDSDDDAYQLDHVRVVLHATGDDARAFILTTGGPDKGVWLGNEFGHQVWLHVQGVNPPA</sequence>
<evidence type="ECO:0000313" key="1">
    <source>
        <dbReference type="EMBL" id="WUV45494.1"/>
    </source>
</evidence>